<dbReference type="EMBL" id="JABCUR010000002">
    <property type="protein sequence ID" value="NMW64315.1"/>
    <property type="molecule type" value="Genomic_DNA"/>
</dbReference>
<feature type="region of interest" description="Disordered" evidence="1">
    <location>
        <begin position="26"/>
        <end position="91"/>
    </location>
</feature>
<evidence type="ECO:0000259" key="3">
    <source>
        <dbReference type="Pfam" id="PF07510"/>
    </source>
</evidence>
<keyword evidence="2" id="KW-0732">Signal</keyword>
<proteinExistence type="predicted"/>
<feature type="chain" id="PRO_5030562549" evidence="2">
    <location>
        <begin position="29"/>
        <end position="303"/>
    </location>
</feature>
<feature type="signal peptide" evidence="2">
    <location>
        <begin position="1"/>
        <end position="28"/>
    </location>
</feature>
<evidence type="ECO:0000313" key="4">
    <source>
        <dbReference type="EMBL" id="NMW64315.1"/>
    </source>
</evidence>
<name>A0A7Y0TZR5_9ACTO</name>
<dbReference type="AlphaFoldDB" id="A0A7Y0TZR5"/>
<dbReference type="InterPro" id="IPR011089">
    <property type="entry name" value="GmrSD_C"/>
</dbReference>
<sequence>MKQKSNVVFALALAFSLAALLGSCANEAGTGEPEQNETNESSQPSQPVETPSIEPAPHETPSDPGETPPAEEAPHETETPAPPAPTGDAPSATVQEAMNQLETLPVKGRAPKTGYARSQFGKRWKDIDHNGCDTRNDILNRDLSAKTYRPGTHDCVVLTGTLQEPYTGTQVSFDKKKAASAVQIDHVVALSDAWQKGAQQLTAEQREQLANDPLNLLAVDGRENQRKSDGDAATWLPPNKAFRCRYVSLQVNVKTKYHLWVTSAEKDAMARVLSKCSGAVGWQNSTPATQVGAGNRLTRNFSG</sequence>
<dbReference type="RefSeq" id="WP_169771494.1">
    <property type="nucleotide sequence ID" value="NZ_JABCUR010000002.1"/>
</dbReference>
<dbReference type="PANTHER" id="PTHR24094:SF15">
    <property type="entry name" value="AMP-DEPENDENT SYNTHETASE_LIGASE DOMAIN-CONTAINING PROTEIN-RELATED"/>
    <property type="match status" value="1"/>
</dbReference>
<gene>
    <name evidence="4" type="ORF">HHJ78_01900</name>
</gene>
<dbReference type="Proteomes" id="UP000578252">
    <property type="component" value="Unassembled WGS sequence"/>
</dbReference>
<dbReference type="Pfam" id="PF07510">
    <property type="entry name" value="GmrSD_C"/>
    <property type="match status" value="1"/>
</dbReference>
<evidence type="ECO:0000256" key="2">
    <source>
        <dbReference type="SAM" id="SignalP"/>
    </source>
</evidence>
<dbReference type="PROSITE" id="PS51257">
    <property type="entry name" value="PROKAR_LIPOPROTEIN"/>
    <property type="match status" value="1"/>
</dbReference>
<evidence type="ECO:0000313" key="5">
    <source>
        <dbReference type="Proteomes" id="UP000578252"/>
    </source>
</evidence>
<protein>
    <submittedName>
        <fullName evidence="4">DUF1524 domain-containing protein</fullName>
    </submittedName>
</protein>
<organism evidence="4 5">
    <name type="scientific">Mobiluncus mulieris</name>
    <dbReference type="NCBI Taxonomy" id="2052"/>
    <lineage>
        <taxon>Bacteria</taxon>
        <taxon>Bacillati</taxon>
        <taxon>Actinomycetota</taxon>
        <taxon>Actinomycetes</taxon>
        <taxon>Actinomycetales</taxon>
        <taxon>Actinomycetaceae</taxon>
        <taxon>Mobiluncus</taxon>
    </lineage>
</organism>
<reference evidence="4 5" key="1">
    <citation type="submission" date="2020-04" db="EMBL/GenBank/DDBJ databases">
        <title>Antimicrobial susceptibility and clonality of vaginal-derived multi-drug resistant Mobiluncus isolates in China.</title>
        <authorList>
            <person name="Zhang X."/>
        </authorList>
    </citation>
    <scope>NUCLEOTIDE SEQUENCE [LARGE SCALE GENOMIC DNA]</scope>
    <source>
        <strain evidence="4 5">13</strain>
    </source>
</reference>
<feature type="compositionally biased region" description="Polar residues" evidence="1">
    <location>
        <begin position="36"/>
        <end position="49"/>
    </location>
</feature>
<accession>A0A7Y0TZR5</accession>
<comment type="caution">
    <text evidence="4">The sequence shown here is derived from an EMBL/GenBank/DDBJ whole genome shotgun (WGS) entry which is preliminary data.</text>
</comment>
<dbReference type="PANTHER" id="PTHR24094">
    <property type="entry name" value="SECRETED PROTEIN"/>
    <property type="match status" value="1"/>
</dbReference>
<feature type="domain" description="GmrSD restriction endonucleases C-terminal" evidence="3">
    <location>
        <begin position="133"/>
        <end position="272"/>
    </location>
</feature>
<evidence type="ECO:0000256" key="1">
    <source>
        <dbReference type="SAM" id="MobiDB-lite"/>
    </source>
</evidence>